<dbReference type="InterPro" id="IPR034061">
    <property type="entry name" value="Peptidases_S8_Autotransporter"/>
</dbReference>
<dbReference type="Pfam" id="PF00082">
    <property type="entry name" value="Peptidase_S8"/>
    <property type="match status" value="1"/>
</dbReference>
<dbReference type="PRINTS" id="PR00723">
    <property type="entry name" value="SUBTILISIN"/>
</dbReference>
<dbReference type="InterPro" id="IPR036852">
    <property type="entry name" value="Peptidase_S8/S53_dom_sf"/>
</dbReference>
<keyword evidence="4 6" id="KW-0378">Hydrolase</keyword>
<dbReference type="EC" id="3.4.-.-" evidence="9"/>
<dbReference type="PANTHER" id="PTHR43806:SF11">
    <property type="entry name" value="CEREVISIN-RELATED"/>
    <property type="match status" value="1"/>
</dbReference>
<evidence type="ECO:0000256" key="6">
    <source>
        <dbReference type="PROSITE-ProRule" id="PRU01240"/>
    </source>
</evidence>
<comment type="similarity">
    <text evidence="1 6">Belongs to the peptidase S8 family.</text>
</comment>
<keyword evidence="10" id="KW-1185">Reference proteome</keyword>
<evidence type="ECO:0000256" key="1">
    <source>
        <dbReference type="ARBA" id="ARBA00011073"/>
    </source>
</evidence>
<evidence type="ECO:0000313" key="9">
    <source>
        <dbReference type="EMBL" id="MDX5983670.1"/>
    </source>
</evidence>
<dbReference type="InterPro" id="IPR000209">
    <property type="entry name" value="Peptidase_S8/S53_dom"/>
</dbReference>
<feature type="active site" description="Charge relay system" evidence="6">
    <location>
        <position position="57"/>
    </location>
</feature>
<evidence type="ECO:0000256" key="2">
    <source>
        <dbReference type="ARBA" id="ARBA00022670"/>
    </source>
</evidence>
<keyword evidence="2 6" id="KW-0645">Protease</keyword>
<dbReference type="PROSITE" id="PS00138">
    <property type="entry name" value="SUBTILASE_SER"/>
    <property type="match status" value="1"/>
</dbReference>
<evidence type="ECO:0000256" key="5">
    <source>
        <dbReference type="ARBA" id="ARBA00022825"/>
    </source>
</evidence>
<dbReference type="Gene3D" id="3.40.50.200">
    <property type="entry name" value="Peptidase S8/S53 domain"/>
    <property type="match status" value="1"/>
</dbReference>
<keyword evidence="3" id="KW-0732">Signal</keyword>
<name>A0ABU4PNX7_9SPHN</name>
<keyword evidence="5 6" id="KW-0720">Serine protease</keyword>
<evidence type="ECO:0000256" key="3">
    <source>
        <dbReference type="ARBA" id="ARBA00022729"/>
    </source>
</evidence>
<dbReference type="InterPro" id="IPR015500">
    <property type="entry name" value="Peptidase_S8_subtilisin-rel"/>
</dbReference>
<accession>A0ABU4PNX7</accession>
<proteinExistence type="inferred from homology"/>
<feature type="region of interest" description="Disordered" evidence="7">
    <location>
        <begin position="1"/>
        <end position="20"/>
    </location>
</feature>
<feature type="compositionally biased region" description="Polar residues" evidence="7">
    <location>
        <begin position="9"/>
        <end position="20"/>
    </location>
</feature>
<dbReference type="EMBL" id="JAWXXV010000001">
    <property type="protein sequence ID" value="MDX5983670.1"/>
    <property type="molecule type" value="Genomic_DNA"/>
</dbReference>
<evidence type="ECO:0000259" key="8">
    <source>
        <dbReference type="Pfam" id="PF00082"/>
    </source>
</evidence>
<feature type="active site" description="Charge relay system" evidence="6">
    <location>
        <position position="102"/>
    </location>
</feature>
<dbReference type="InterPro" id="IPR023828">
    <property type="entry name" value="Peptidase_S8_Ser-AS"/>
</dbReference>
<protein>
    <submittedName>
        <fullName evidence="9">S8 family peptidase</fullName>
        <ecNumber evidence="9">3.4.-.-</ecNumber>
    </submittedName>
</protein>
<comment type="caution">
    <text evidence="9">The sequence shown here is derived from an EMBL/GenBank/DDBJ whole genome shotgun (WGS) entry which is preliminary data.</text>
</comment>
<dbReference type="RefSeq" id="WP_010404651.1">
    <property type="nucleotide sequence ID" value="NZ_JAWXXV010000001.1"/>
</dbReference>
<dbReference type="InterPro" id="IPR050131">
    <property type="entry name" value="Peptidase_S8_subtilisin-like"/>
</dbReference>
<dbReference type="Proteomes" id="UP001279660">
    <property type="component" value="Unassembled WGS sequence"/>
</dbReference>
<evidence type="ECO:0000256" key="7">
    <source>
        <dbReference type="SAM" id="MobiDB-lite"/>
    </source>
</evidence>
<dbReference type="CDD" id="cd04848">
    <property type="entry name" value="Peptidases_S8_Autotransporter_serine_protease_like"/>
    <property type="match status" value="1"/>
</dbReference>
<dbReference type="GO" id="GO:0016787">
    <property type="term" value="F:hydrolase activity"/>
    <property type="evidence" value="ECO:0007669"/>
    <property type="project" value="UniProtKB-KW"/>
</dbReference>
<sequence>MPPPAGYTITPSNQQPTRSANDTVEFRRNYGANEFVNALYALDHGFSGQGVTVGVIDDGVNTSLSAFTGQIDTSLSKDFGYITTGGVRTKRNELGSVDVSTHGTPVAAIIAARRDGDGTMGYAPDARIAVLRVDDYNTDTGEKMLTHAYEAMGFAADHGIKVLNMSLVSGGDPNFGTALTNYATKAKGLVVQSAGNGGPTASGGNPADYSVVNGTNADSIIFVVASNGALLTSQFGLASYSNQAGSMMLRTLTAPGTNVTTLVDGSVGNFGGTSSAAPVVAGIAADILSKWPQLTGQQAGSILLNTARDIGAPGPDPVYGMGMVDAERALSPISPTLSNGMTQSSIDTSVMVVPGPFNMTQMQAVLSNVTVLDSYGRDYAGSVAGMVIKPQVTDGHWLRRRVNQMAPGGGTSFALGGLSGSFGFATEQFAGRPGDVRSFVTNGRVDYIAGGYGVRASWNGSDDLQSDVMGLAPFADGVLAYVPQAGNSFGVDRYLGDGSKVGVTVAFGRYAGSSANAATLNWSKGHTEVRASLIDEQGTLMGMPTGSGALRLGRGATTAMVEAHRTFELADDWTIEGYGSLGITRLKIDSVSLVTGSTPILSSRLGIQASAPLFGGMASFGIAQPLTVEAGAARLTYGNGYDLASQSLTYATTDASLAGQRRLMLTTGFARGGPRSSFRLGVGQYVGNGSVRALGSYAFRF</sequence>
<organism evidence="9 10">
    <name type="scientific">Sphingomonas echinoides</name>
    <dbReference type="NCBI Taxonomy" id="59803"/>
    <lineage>
        <taxon>Bacteria</taxon>
        <taxon>Pseudomonadati</taxon>
        <taxon>Pseudomonadota</taxon>
        <taxon>Alphaproteobacteria</taxon>
        <taxon>Sphingomonadales</taxon>
        <taxon>Sphingomonadaceae</taxon>
        <taxon>Sphingomonas</taxon>
    </lineage>
</organism>
<evidence type="ECO:0000256" key="4">
    <source>
        <dbReference type="ARBA" id="ARBA00022801"/>
    </source>
</evidence>
<dbReference type="PROSITE" id="PS51892">
    <property type="entry name" value="SUBTILASE"/>
    <property type="match status" value="1"/>
</dbReference>
<reference evidence="9 10" key="1">
    <citation type="submission" date="2023-11" db="EMBL/GenBank/DDBJ databases">
        <title>MicrobeMod: A computational toolkit for identifying prokaryotic methylation and restriction-modification with nanopore sequencing.</title>
        <authorList>
            <person name="Crits-Christoph A."/>
            <person name="Kang S.C."/>
            <person name="Lee H."/>
            <person name="Ostrov N."/>
        </authorList>
    </citation>
    <scope>NUCLEOTIDE SEQUENCE [LARGE SCALE GENOMIC DNA]</scope>
    <source>
        <strain evidence="9 10">ATCC 14820</strain>
    </source>
</reference>
<feature type="domain" description="Peptidase S8/S53" evidence="8">
    <location>
        <begin position="48"/>
        <end position="322"/>
    </location>
</feature>
<evidence type="ECO:0000313" key="10">
    <source>
        <dbReference type="Proteomes" id="UP001279660"/>
    </source>
</evidence>
<feature type="active site" description="Charge relay system" evidence="6">
    <location>
        <position position="274"/>
    </location>
</feature>
<dbReference type="PANTHER" id="PTHR43806">
    <property type="entry name" value="PEPTIDASE S8"/>
    <property type="match status" value="1"/>
</dbReference>
<gene>
    <name evidence="9" type="ORF">SIL82_05305</name>
</gene>
<dbReference type="SUPFAM" id="SSF52743">
    <property type="entry name" value="Subtilisin-like"/>
    <property type="match status" value="1"/>
</dbReference>